<dbReference type="eggNOG" id="COG0705">
    <property type="taxonomic scope" value="Bacteria"/>
</dbReference>
<evidence type="ECO:0000256" key="6">
    <source>
        <dbReference type="ARBA" id="ARBA00023136"/>
    </source>
</evidence>
<gene>
    <name evidence="11" type="ORF">U27_05253</name>
</gene>
<dbReference type="PROSITE" id="PS50005">
    <property type="entry name" value="TPR"/>
    <property type="match status" value="1"/>
</dbReference>
<protein>
    <submittedName>
        <fullName evidence="11">Rhomboid family protein</fullName>
    </submittedName>
</protein>
<dbReference type="PANTHER" id="PTHR43731:SF14">
    <property type="entry name" value="PRESENILIN-ASSOCIATED RHOMBOID-LIKE PROTEIN, MITOCHONDRIAL"/>
    <property type="match status" value="1"/>
</dbReference>
<feature type="transmembrane region" description="Helical" evidence="9">
    <location>
        <begin position="228"/>
        <end position="249"/>
    </location>
</feature>
<feature type="domain" description="Peptidase S54 rhomboid" evidence="10">
    <location>
        <begin position="164"/>
        <end position="317"/>
    </location>
</feature>
<feature type="coiled-coil region" evidence="8">
    <location>
        <begin position="115"/>
        <end position="150"/>
    </location>
</feature>
<proteinExistence type="inferred from homology"/>
<feature type="transmembrane region" description="Helical" evidence="9">
    <location>
        <begin position="298"/>
        <end position="317"/>
    </location>
</feature>
<feature type="repeat" description="TPR" evidence="7">
    <location>
        <begin position="372"/>
        <end position="405"/>
    </location>
</feature>
<name>A0A081C125_VECG1</name>
<reference evidence="11" key="1">
    <citation type="journal article" date="2015" name="PeerJ">
        <title>First genomic representation of candidate bacterial phylum KSB3 points to enhanced environmental sensing as a trigger of wastewater bulking.</title>
        <authorList>
            <person name="Sekiguchi Y."/>
            <person name="Ohashi A."/>
            <person name="Parks D.H."/>
            <person name="Yamauchi T."/>
            <person name="Tyson G.W."/>
            <person name="Hugenholtz P."/>
        </authorList>
    </citation>
    <scope>NUCLEOTIDE SEQUENCE [LARGE SCALE GENOMIC DNA]</scope>
</reference>
<evidence type="ECO:0000256" key="1">
    <source>
        <dbReference type="ARBA" id="ARBA00004141"/>
    </source>
</evidence>
<organism evidence="11">
    <name type="scientific">Vecturithrix granuli</name>
    <dbReference type="NCBI Taxonomy" id="1499967"/>
    <lineage>
        <taxon>Bacteria</taxon>
        <taxon>Candidatus Moduliflexota</taxon>
        <taxon>Candidatus Vecturitrichia</taxon>
        <taxon>Candidatus Vecturitrichales</taxon>
        <taxon>Candidatus Vecturitrichaceae</taxon>
        <taxon>Candidatus Vecturithrix</taxon>
    </lineage>
</organism>
<accession>A0A081C125</accession>
<comment type="similarity">
    <text evidence="2">Belongs to the peptidase S54 family.</text>
</comment>
<dbReference type="AlphaFoldDB" id="A0A081C125"/>
<keyword evidence="3 9" id="KW-0812">Transmembrane</keyword>
<evidence type="ECO:0000256" key="5">
    <source>
        <dbReference type="ARBA" id="ARBA00022989"/>
    </source>
</evidence>
<dbReference type="GO" id="GO:0016020">
    <property type="term" value="C:membrane"/>
    <property type="evidence" value="ECO:0007669"/>
    <property type="project" value="UniProtKB-SubCell"/>
</dbReference>
<dbReference type="STRING" id="1499967.U27_05253"/>
<dbReference type="HOGENOM" id="CLU_350440_0_0_0"/>
<dbReference type="Proteomes" id="UP000030661">
    <property type="component" value="Unassembled WGS sequence"/>
</dbReference>
<dbReference type="SUPFAM" id="SSF144091">
    <property type="entry name" value="Rhomboid-like"/>
    <property type="match status" value="1"/>
</dbReference>
<evidence type="ECO:0000259" key="10">
    <source>
        <dbReference type="Pfam" id="PF01694"/>
    </source>
</evidence>
<evidence type="ECO:0000256" key="4">
    <source>
        <dbReference type="ARBA" id="ARBA00022801"/>
    </source>
</evidence>
<comment type="subcellular location">
    <subcellularLocation>
        <location evidence="1">Membrane</location>
        <topology evidence="1">Multi-pass membrane protein</topology>
    </subcellularLocation>
</comment>
<evidence type="ECO:0000256" key="7">
    <source>
        <dbReference type="PROSITE-ProRule" id="PRU00339"/>
    </source>
</evidence>
<dbReference type="InterPro" id="IPR011990">
    <property type="entry name" value="TPR-like_helical_dom_sf"/>
</dbReference>
<sequence length="808" mass="92292">MFIIFPLSHERMEAQRFPYVTLGIVLLNVFFYIITVLVAPKTQMEHYEHEVELVSYYLYHSYLELPTETYQKLSPGNIQQIDIMKRMQSPDTLGQLNQNPALLNDILQDMQENMYDETEEERQERLARIREQEQKELDQLVKAFEQAYKNSFYIKYGYIPNRGGVLTIFSSIFLHGGFFHLLFNMLFLWLSGCNIEDLWGRIVYPVFYLSGGILATLAHGMMQPESPIPLIGASGAIAAAMGAFMIRMYNTKIYFVYLVFMFRIMRGRFSAPAYIMLPLWLLQQLWGAATAGTSGSGVAFWAHIGGFIFGALVALLFKVTGFEENILAPTIEKKLIVVDEHLATGIEKFQEGDLDGAINDLKVALQHTPDDPNALSELSKAYFKKGDRKLAVREFKRAVNFYMKRGEMDEAVEQYLELSAEMPELMLDPPQQMKIASALEQRAVKEGEKGPDDKEALAKEQALYLHAASAYRKIVAHYQRGGKETLEHPDAIKALSRYGDIHLTYLKQPQEAWKAYQILMRSSQPSPEQKQKIQARIQYAMKMVSEQAKAEKLKQVNKKIEATRAQYDPDHIPAKPKDVTPTIPIQKRLKLVPETDAPAKYDVPSVAPLEANKVLPVEGGLDLKRLSEPPLRFADIYVICIFQLKQEKPKPVSPSKKGKGPKETGLMMSSQEILFADLFMAGESRPYRIASNQIAYPQFFRKLHRSSLDNFRQFIFHIVSQLYSVYVDQGTMNFLQSGKARIFPDQNELALHEKIFWKQLKGAVRFQCEHCGEVYWIDGMKIPAAGAKTQCTKCHKPMFVTRQEKTTS</sequence>
<dbReference type="GO" id="GO:0004252">
    <property type="term" value="F:serine-type endopeptidase activity"/>
    <property type="evidence" value="ECO:0007669"/>
    <property type="project" value="InterPro"/>
</dbReference>
<feature type="transmembrane region" description="Helical" evidence="9">
    <location>
        <begin position="165"/>
        <end position="190"/>
    </location>
</feature>
<dbReference type="Gene3D" id="1.20.1540.10">
    <property type="entry name" value="Rhomboid-like"/>
    <property type="match status" value="1"/>
</dbReference>
<keyword evidence="4" id="KW-0378">Hydrolase</keyword>
<evidence type="ECO:0000256" key="9">
    <source>
        <dbReference type="SAM" id="Phobius"/>
    </source>
</evidence>
<dbReference type="Gene3D" id="1.25.40.10">
    <property type="entry name" value="Tetratricopeptide repeat domain"/>
    <property type="match status" value="1"/>
</dbReference>
<keyword evidence="12" id="KW-1185">Reference proteome</keyword>
<keyword evidence="8" id="KW-0175">Coiled coil</keyword>
<evidence type="ECO:0000256" key="2">
    <source>
        <dbReference type="ARBA" id="ARBA00009045"/>
    </source>
</evidence>
<keyword evidence="5 9" id="KW-1133">Transmembrane helix</keyword>
<dbReference type="SUPFAM" id="SSF48452">
    <property type="entry name" value="TPR-like"/>
    <property type="match status" value="1"/>
</dbReference>
<keyword evidence="7" id="KW-0802">TPR repeat</keyword>
<feature type="transmembrane region" description="Helical" evidence="9">
    <location>
        <begin position="269"/>
        <end position="286"/>
    </location>
</feature>
<dbReference type="InterPro" id="IPR035952">
    <property type="entry name" value="Rhomboid-like_sf"/>
</dbReference>
<evidence type="ECO:0000256" key="3">
    <source>
        <dbReference type="ARBA" id="ARBA00022692"/>
    </source>
</evidence>
<dbReference type="Pfam" id="PF13414">
    <property type="entry name" value="TPR_11"/>
    <property type="match status" value="1"/>
</dbReference>
<dbReference type="EMBL" id="DF820467">
    <property type="protein sequence ID" value="GAK58280.1"/>
    <property type="molecule type" value="Genomic_DNA"/>
</dbReference>
<dbReference type="InterPro" id="IPR011723">
    <property type="entry name" value="Znf/thioredoxin_put"/>
</dbReference>
<dbReference type="NCBIfam" id="TIGR02098">
    <property type="entry name" value="MJ0042_CXXC"/>
    <property type="match status" value="1"/>
</dbReference>
<dbReference type="Pfam" id="PF01694">
    <property type="entry name" value="Rhomboid"/>
    <property type="match status" value="1"/>
</dbReference>
<evidence type="ECO:0000313" key="11">
    <source>
        <dbReference type="EMBL" id="GAK58280.1"/>
    </source>
</evidence>
<dbReference type="PANTHER" id="PTHR43731">
    <property type="entry name" value="RHOMBOID PROTEASE"/>
    <property type="match status" value="1"/>
</dbReference>
<keyword evidence="6 9" id="KW-0472">Membrane</keyword>
<dbReference type="InterPro" id="IPR022764">
    <property type="entry name" value="Peptidase_S54_rhomboid_dom"/>
</dbReference>
<feature type="transmembrane region" description="Helical" evidence="9">
    <location>
        <begin position="20"/>
        <end position="39"/>
    </location>
</feature>
<feature type="transmembrane region" description="Helical" evidence="9">
    <location>
        <begin position="202"/>
        <end position="222"/>
    </location>
</feature>
<dbReference type="InterPro" id="IPR019734">
    <property type="entry name" value="TPR_rpt"/>
</dbReference>
<evidence type="ECO:0000313" key="12">
    <source>
        <dbReference type="Proteomes" id="UP000030661"/>
    </source>
</evidence>
<dbReference type="InterPro" id="IPR050925">
    <property type="entry name" value="Rhomboid_protease_S54"/>
</dbReference>
<evidence type="ECO:0000256" key="8">
    <source>
        <dbReference type="SAM" id="Coils"/>
    </source>
</evidence>